<dbReference type="AlphaFoldDB" id="A0A8X8CHG4"/>
<name>A0A8X8CHG4_POPTO</name>
<keyword evidence="1" id="KW-0472">Membrane</keyword>
<reference evidence="2" key="1">
    <citation type="journal article" date="2020" name="bioRxiv">
        <title>Hybrid origin of Populus tomentosa Carr. identified through genome sequencing and phylogenomic analysis.</title>
        <authorList>
            <person name="An X."/>
            <person name="Gao K."/>
            <person name="Chen Z."/>
            <person name="Li J."/>
            <person name="Yang X."/>
            <person name="Yang X."/>
            <person name="Zhou J."/>
            <person name="Guo T."/>
            <person name="Zhao T."/>
            <person name="Huang S."/>
            <person name="Miao D."/>
            <person name="Khan W.U."/>
            <person name="Rao P."/>
            <person name="Ye M."/>
            <person name="Lei B."/>
            <person name="Liao W."/>
            <person name="Wang J."/>
            <person name="Ji L."/>
            <person name="Li Y."/>
            <person name="Guo B."/>
            <person name="Mustafa N.S."/>
            <person name="Li S."/>
            <person name="Yun Q."/>
            <person name="Keller S.R."/>
            <person name="Mao J."/>
            <person name="Zhang R."/>
            <person name="Strauss S.H."/>
        </authorList>
    </citation>
    <scope>NUCLEOTIDE SEQUENCE</scope>
    <source>
        <strain evidence="2">GM15</strain>
        <tissue evidence="2">Leaf</tissue>
    </source>
</reference>
<dbReference type="EMBL" id="JAAWWB010000024">
    <property type="protein sequence ID" value="KAG6753534.1"/>
    <property type="molecule type" value="Genomic_DNA"/>
</dbReference>
<comment type="caution">
    <text evidence="2">The sequence shown here is derived from an EMBL/GenBank/DDBJ whole genome shotgun (WGS) entry which is preliminary data.</text>
</comment>
<evidence type="ECO:0000313" key="3">
    <source>
        <dbReference type="Proteomes" id="UP000886885"/>
    </source>
</evidence>
<proteinExistence type="predicted"/>
<accession>A0A8X8CHG4</accession>
<gene>
    <name evidence="2" type="ORF">POTOM_043604</name>
</gene>
<keyword evidence="1" id="KW-0812">Transmembrane</keyword>
<sequence>MYSERRKGNGVCEEFKVRNYLARVSVEIGSMVFIFLVKVLANFKALDLRLVTVTALASYRCKRLGFDG</sequence>
<feature type="transmembrane region" description="Helical" evidence="1">
    <location>
        <begin position="20"/>
        <end position="41"/>
    </location>
</feature>
<evidence type="ECO:0000256" key="1">
    <source>
        <dbReference type="SAM" id="Phobius"/>
    </source>
</evidence>
<keyword evidence="1" id="KW-1133">Transmembrane helix</keyword>
<dbReference type="Proteomes" id="UP000886885">
    <property type="component" value="Chromosome 12D"/>
</dbReference>
<protein>
    <submittedName>
        <fullName evidence="2">Uncharacterized protein</fullName>
    </submittedName>
</protein>
<keyword evidence="3" id="KW-1185">Reference proteome</keyword>
<evidence type="ECO:0000313" key="2">
    <source>
        <dbReference type="EMBL" id="KAG6753534.1"/>
    </source>
</evidence>
<organism evidence="2 3">
    <name type="scientific">Populus tomentosa</name>
    <name type="common">Chinese white poplar</name>
    <dbReference type="NCBI Taxonomy" id="118781"/>
    <lineage>
        <taxon>Eukaryota</taxon>
        <taxon>Viridiplantae</taxon>
        <taxon>Streptophyta</taxon>
        <taxon>Embryophyta</taxon>
        <taxon>Tracheophyta</taxon>
        <taxon>Spermatophyta</taxon>
        <taxon>Magnoliopsida</taxon>
        <taxon>eudicotyledons</taxon>
        <taxon>Gunneridae</taxon>
        <taxon>Pentapetalae</taxon>
        <taxon>rosids</taxon>
        <taxon>fabids</taxon>
        <taxon>Malpighiales</taxon>
        <taxon>Salicaceae</taxon>
        <taxon>Saliceae</taxon>
        <taxon>Populus</taxon>
    </lineage>
</organism>